<dbReference type="RefSeq" id="WP_047316253.1">
    <property type="nucleotide sequence ID" value="NZ_LDPQ01000023.1"/>
</dbReference>
<evidence type="ECO:0000313" key="4">
    <source>
        <dbReference type="Proteomes" id="UP000036334"/>
    </source>
</evidence>
<proteinExistence type="predicted"/>
<evidence type="ECO:0000256" key="2">
    <source>
        <dbReference type="SAM" id="Phobius"/>
    </source>
</evidence>
<keyword evidence="4" id="KW-1185">Reference proteome</keyword>
<evidence type="ECO:0000256" key="1">
    <source>
        <dbReference type="SAM" id="MobiDB-lite"/>
    </source>
</evidence>
<feature type="transmembrane region" description="Helical" evidence="2">
    <location>
        <begin position="54"/>
        <end position="72"/>
    </location>
</feature>
<feature type="region of interest" description="Disordered" evidence="1">
    <location>
        <begin position="1"/>
        <end position="22"/>
    </location>
</feature>
<sequence length="93" mass="9358">MVYTGNSLVDPAPAVPGRTNESIESGVSVPGVIAAASWAAGLLVGLFALATGHAVVATVALVLAIVAPWVGLARVQHARRRDNHAKLPDAGGL</sequence>
<keyword evidence="2" id="KW-1133">Transmembrane helix</keyword>
<protein>
    <submittedName>
        <fullName evidence="3">Uncharacterized protein</fullName>
    </submittedName>
</protein>
<keyword evidence="2" id="KW-0472">Membrane</keyword>
<dbReference type="Proteomes" id="UP000036334">
    <property type="component" value="Unassembled WGS sequence"/>
</dbReference>
<dbReference type="AlphaFoldDB" id="A0A0I9UH83"/>
<dbReference type="PATRIC" id="fig|29311.18.peg.2309"/>
<comment type="caution">
    <text evidence="3">The sequence shown here is derived from an EMBL/GenBank/DDBJ whole genome shotgun (WGS) entry which is preliminary data.</text>
</comment>
<feature type="transmembrane region" description="Helical" evidence="2">
    <location>
        <begin position="27"/>
        <end position="48"/>
    </location>
</feature>
<organism evidence="3 4">
    <name type="scientific">Mycobacterium haemophilum</name>
    <dbReference type="NCBI Taxonomy" id="29311"/>
    <lineage>
        <taxon>Bacteria</taxon>
        <taxon>Bacillati</taxon>
        <taxon>Actinomycetota</taxon>
        <taxon>Actinomycetes</taxon>
        <taxon>Mycobacteriales</taxon>
        <taxon>Mycobacteriaceae</taxon>
        <taxon>Mycobacterium</taxon>
    </lineage>
</organism>
<accession>A0A0I9UH83</accession>
<reference evidence="3 4" key="1">
    <citation type="submission" date="2015-05" db="EMBL/GenBank/DDBJ databases">
        <title>Genome sequence of Mycobacterium haemophilum.</title>
        <authorList>
            <person name="Greninger A.L."/>
            <person name="Cunningham G."/>
            <person name="Miller S."/>
        </authorList>
    </citation>
    <scope>NUCLEOTIDE SEQUENCE [LARGE SCALE GENOMIC DNA]</scope>
    <source>
        <strain evidence="4">UC1</strain>
    </source>
</reference>
<gene>
    <name evidence="3" type="ORF">ABH38_17475</name>
</gene>
<keyword evidence="2" id="KW-0812">Transmembrane</keyword>
<evidence type="ECO:0000313" key="3">
    <source>
        <dbReference type="EMBL" id="KLO34987.1"/>
    </source>
</evidence>
<name>A0A0I9UH83_9MYCO</name>
<dbReference type="EMBL" id="LDPR01000019">
    <property type="protein sequence ID" value="KLO34987.1"/>
    <property type="molecule type" value="Genomic_DNA"/>
</dbReference>